<dbReference type="Proteomes" id="UP000663720">
    <property type="component" value="Chromosome"/>
</dbReference>
<dbReference type="EMBL" id="CP061799">
    <property type="protein sequence ID" value="QTA82892.1"/>
    <property type="molecule type" value="Genomic_DNA"/>
</dbReference>
<accession>A0A975BCL4</accession>
<dbReference type="KEGG" id="dli:dnl_52780"/>
<organism evidence="1 2">
    <name type="scientific">Desulfonema limicola</name>
    <dbReference type="NCBI Taxonomy" id="45656"/>
    <lineage>
        <taxon>Bacteria</taxon>
        <taxon>Pseudomonadati</taxon>
        <taxon>Thermodesulfobacteriota</taxon>
        <taxon>Desulfobacteria</taxon>
        <taxon>Desulfobacterales</taxon>
        <taxon>Desulfococcaceae</taxon>
        <taxon>Desulfonema</taxon>
    </lineage>
</organism>
<protein>
    <submittedName>
        <fullName evidence="1">Uncharacterized protein</fullName>
    </submittedName>
</protein>
<sequence length="62" mass="7111">MEREDIIRIVDGLRLIEEGVEKIQGVMRDKKIKSLKDVAAELIPIFKEDDDSLTESVINRLS</sequence>
<dbReference type="AlphaFoldDB" id="A0A975BCL4"/>
<dbReference type="RefSeq" id="WP_207688766.1">
    <property type="nucleotide sequence ID" value="NZ_CP061799.1"/>
</dbReference>
<evidence type="ECO:0000313" key="2">
    <source>
        <dbReference type="Proteomes" id="UP000663720"/>
    </source>
</evidence>
<name>A0A975BCL4_9BACT</name>
<proteinExistence type="predicted"/>
<keyword evidence="2" id="KW-1185">Reference proteome</keyword>
<evidence type="ECO:0000313" key="1">
    <source>
        <dbReference type="EMBL" id="QTA82892.1"/>
    </source>
</evidence>
<reference evidence="1" key="1">
    <citation type="journal article" date="2021" name="Microb. Physiol.">
        <title>Proteogenomic Insights into the Physiology of Marine, Sulfate-Reducing, Filamentous Desulfonema limicola and Desulfonema magnum.</title>
        <authorList>
            <person name="Schnaars V."/>
            <person name="Wohlbrand L."/>
            <person name="Scheve S."/>
            <person name="Hinrichs C."/>
            <person name="Reinhardt R."/>
            <person name="Rabus R."/>
        </authorList>
    </citation>
    <scope>NUCLEOTIDE SEQUENCE</scope>
    <source>
        <strain evidence="1">5ac10</strain>
    </source>
</reference>
<gene>
    <name evidence="1" type="ORF">dnl_52780</name>
</gene>